<protein>
    <submittedName>
        <fullName evidence="2">Intein C-terminal splicing region</fullName>
    </submittedName>
</protein>
<dbReference type="SUPFAM" id="SSF51294">
    <property type="entry name" value="Hedgehog/intein (Hint) domain"/>
    <property type="match status" value="1"/>
</dbReference>
<sequence>MIATDPATGFTAPRPVTTLITGEGTKRLVDITVDLDGPRGDATDQITATDEHPFWVPALKKWVPAGRLQPGAWLQTSAGTYVQITAVAHRTSTTAVYNLTVDDLHTYHVVAGDRAVLVHNENPTPDDVVERARWLTGTTGEYLYRGVTHNHWKYEEALEGIAQPRGGHSDPVTHSGGGTREARLRHGRLTMRRRASSPRTRGPDAT</sequence>
<dbReference type="InterPro" id="IPR036844">
    <property type="entry name" value="Hint_dom_sf"/>
</dbReference>
<name>A0A1H1FSW6_9ACTN</name>
<dbReference type="Gene3D" id="2.170.16.10">
    <property type="entry name" value="Hedgehog/Intein (Hint) domain"/>
    <property type="match status" value="1"/>
</dbReference>
<dbReference type="AlphaFoldDB" id="A0A1H1FSW6"/>
<keyword evidence="3" id="KW-1185">Reference proteome</keyword>
<evidence type="ECO:0000313" key="3">
    <source>
        <dbReference type="Proteomes" id="UP000217103"/>
    </source>
</evidence>
<dbReference type="EMBL" id="FNKK01000002">
    <property type="protein sequence ID" value="SDR03991.1"/>
    <property type="molecule type" value="Genomic_DNA"/>
</dbReference>
<evidence type="ECO:0000313" key="2">
    <source>
        <dbReference type="EMBL" id="SDR03991.1"/>
    </source>
</evidence>
<dbReference type="InterPro" id="IPR030934">
    <property type="entry name" value="Intein_C"/>
</dbReference>
<dbReference type="CDD" id="cd00081">
    <property type="entry name" value="Hint"/>
    <property type="match status" value="1"/>
</dbReference>
<gene>
    <name evidence="2" type="ORF">SAMN04489764_3160</name>
</gene>
<dbReference type="Pfam" id="PF07591">
    <property type="entry name" value="PT-HINT"/>
    <property type="match status" value="1"/>
</dbReference>
<dbReference type="STRING" id="35622.SAMN04489764_3160"/>
<reference evidence="2 3" key="1">
    <citation type="submission" date="2016-10" db="EMBL/GenBank/DDBJ databases">
        <authorList>
            <person name="de Groot N.N."/>
        </authorList>
    </citation>
    <scope>NUCLEOTIDE SEQUENCE [LARGE SCALE GENOMIC DNA]</scope>
    <source>
        <strain evidence="2 3">DSM 43794</strain>
    </source>
</reference>
<proteinExistence type="predicted"/>
<feature type="compositionally biased region" description="Basic residues" evidence="1">
    <location>
        <begin position="183"/>
        <end position="196"/>
    </location>
</feature>
<dbReference type="Proteomes" id="UP000217103">
    <property type="component" value="Unassembled WGS sequence"/>
</dbReference>
<feature type="region of interest" description="Disordered" evidence="1">
    <location>
        <begin position="162"/>
        <end position="206"/>
    </location>
</feature>
<organism evidence="2 3">
    <name type="scientific">Thermostaphylospora chromogena</name>
    <dbReference type="NCBI Taxonomy" id="35622"/>
    <lineage>
        <taxon>Bacteria</taxon>
        <taxon>Bacillati</taxon>
        <taxon>Actinomycetota</taxon>
        <taxon>Actinomycetes</taxon>
        <taxon>Streptosporangiales</taxon>
        <taxon>Thermomonosporaceae</taxon>
        <taxon>Thermostaphylospora</taxon>
    </lineage>
</organism>
<accession>A0A1H1FSW6</accession>
<dbReference type="NCBIfam" id="TIGR01443">
    <property type="entry name" value="intein_Cterm"/>
    <property type="match status" value="1"/>
</dbReference>
<evidence type="ECO:0000256" key="1">
    <source>
        <dbReference type="SAM" id="MobiDB-lite"/>
    </source>
</evidence>